<sequence length="604" mass="68412">MWKAPTTNVFPESDSPTIGIFSPEFLAQHPELEVLKAAFDKDGSRLWILHPHLYKTVGQRLTWGGDLASQVVRPILSKMQIRRTMLSPVTLPDGSVTYPGEAILPATIHVEELEFRRGTSRQSFEESGKKLAGELFSKVSSVSAEKELTSDAEANMNVGVHRLGVLTTFDNRNHIVLQATKPLLAGKRDDVISKVRQMGEQKTQSAPKRLQGPVVGVEHVEDLVRHNTNGGLTFLYTVTNTNPDLYAPTTSSSLIRWLAVESPIMTSALDLAFQHVRGDKKRLLFYMDTPWIQTVVVAMFTIAGYNVLTIRSPDKPAHRNRVLNEWNDKESHCDIFVANINIMATGVNMHQACSIGVFLCWHLIFKVNLQAMGRLIRIGQKEAIPEIGLPDWMQGAIREVCVWETIKTFLHQEFNRYTWKIERDMGEEELVYHGELTVKLSHVFSIVAKLLIRSNSEDQEFWCQSKEYLVAGLIHLAKETRPNEDLESCLDWTAEDLRDKFLGDIKQAVSTVKEAIEKESDERLAAMQSRLARNAKDRDKPKSVEIIDDEADEGAEEEEEEEGGRLKRLLSGNPLSMRQRERPKTLETGRGEDDILEFWRGNFA</sequence>
<proteinExistence type="predicted"/>
<name>A0ACC1RG99_9HYPO</name>
<evidence type="ECO:0000313" key="1">
    <source>
        <dbReference type="EMBL" id="KAJ3515514.1"/>
    </source>
</evidence>
<gene>
    <name evidence="1" type="ORF">NM208_g14955</name>
</gene>
<evidence type="ECO:0000313" key="2">
    <source>
        <dbReference type="Proteomes" id="UP001148629"/>
    </source>
</evidence>
<protein>
    <submittedName>
        <fullName evidence="1">Uncharacterized protein</fullName>
    </submittedName>
</protein>
<organism evidence="1 2">
    <name type="scientific">Fusarium decemcellulare</name>
    <dbReference type="NCBI Taxonomy" id="57161"/>
    <lineage>
        <taxon>Eukaryota</taxon>
        <taxon>Fungi</taxon>
        <taxon>Dikarya</taxon>
        <taxon>Ascomycota</taxon>
        <taxon>Pezizomycotina</taxon>
        <taxon>Sordariomycetes</taxon>
        <taxon>Hypocreomycetidae</taxon>
        <taxon>Hypocreales</taxon>
        <taxon>Nectriaceae</taxon>
        <taxon>Fusarium</taxon>
        <taxon>Fusarium decemcellulare species complex</taxon>
    </lineage>
</organism>
<comment type="caution">
    <text evidence="1">The sequence shown here is derived from an EMBL/GenBank/DDBJ whole genome shotgun (WGS) entry which is preliminary data.</text>
</comment>
<keyword evidence="2" id="KW-1185">Reference proteome</keyword>
<dbReference type="Proteomes" id="UP001148629">
    <property type="component" value="Unassembled WGS sequence"/>
</dbReference>
<reference evidence="1" key="1">
    <citation type="submission" date="2022-08" db="EMBL/GenBank/DDBJ databases">
        <title>Genome Sequence of Fusarium decemcellulare.</title>
        <authorList>
            <person name="Buettner E."/>
        </authorList>
    </citation>
    <scope>NUCLEOTIDE SEQUENCE</scope>
    <source>
        <strain evidence="1">Babe19</strain>
    </source>
</reference>
<dbReference type="EMBL" id="JANRMS010003749">
    <property type="protein sequence ID" value="KAJ3515514.1"/>
    <property type="molecule type" value="Genomic_DNA"/>
</dbReference>
<accession>A0ACC1RG99</accession>